<evidence type="ECO:0000256" key="2">
    <source>
        <dbReference type="ARBA" id="ARBA00023098"/>
    </source>
</evidence>
<sequence>MKNLENDLFVAVTAHDRLRLRRIRRPDAGEAVLLVHGAMANGRIFYSNSGKGLAHYLALNGYDVFVLDLRGRGGSTPAIDKRARHGQTESIRDDIPAAHRAIRALKGSAPIHWMAHSWGGVLMHSALLRDPDLISDVTSCVYFASKRSVRVKNWQRCLKVDLFWNGAAHLISRTVGYLPTRAMGLGPDNESRLSHAQSSRWVRHSHWVDPVDGFDYGAAAKHATLPPTLYFAAYHDPCLGHRDDVRRFRDESGPHYSRVHLLGRSTGHRQDYDHASLLTHPDTIEDHFPLVLRWLAGDFAAVSENI</sequence>
<keyword evidence="1" id="KW-0442">Lipid degradation</keyword>
<dbReference type="PANTHER" id="PTHR11005">
    <property type="entry name" value="LYSOSOMAL ACID LIPASE-RELATED"/>
    <property type="match status" value="1"/>
</dbReference>
<evidence type="ECO:0000313" key="5">
    <source>
        <dbReference type="Proteomes" id="UP000295611"/>
    </source>
</evidence>
<dbReference type="OrthoDB" id="9780134at2"/>
<feature type="domain" description="AB hydrolase-1" evidence="3">
    <location>
        <begin position="31"/>
        <end position="142"/>
    </location>
</feature>
<accession>A0A4R7BCR2</accession>
<proteinExistence type="predicted"/>
<evidence type="ECO:0000256" key="1">
    <source>
        <dbReference type="ARBA" id="ARBA00022963"/>
    </source>
</evidence>
<gene>
    <name evidence="4" type="ORF">DFP86_101127</name>
</gene>
<keyword evidence="5" id="KW-1185">Reference proteome</keyword>
<dbReference type="SUPFAM" id="SSF53474">
    <property type="entry name" value="alpha/beta-Hydrolases"/>
    <property type="match status" value="1"/>
</dbReference>
<dbReference type="InterPro" id="IPR000073">
    <property type="entry name" value="AB_hydrolase_1"/>
</dbReference>
<evidence type="ECO:0000259" key="3">
    <source>
        <dbReference type="Pfam" id="PF00561"/>
    </source>
</evidence>
<protein>
    <submittedName>
        <fullName evidence="4">Putative alpha/beta hydrolase</fullName>
    </submittedName>
</protein>
<dbReference type="Gene3D" id="3.40.50.1820">
    <property type="entry name" value="alpha/beta hydrolase"/>
    <property type="match status" value="1"/>
</dbReference>
<keyword evidence="4" id="KW-0378">Hydrolase</keyword>
<dbReference type="InterPro" id="IPR029058">
    <property type="entry name" value="AB_hydrolase_fold"/>
</dbReference>
<dbReference type="GO" id="GO:0016042">
    <property type="term" value="P:lipid catabolic process"/>
    <property type="evidence" value="ECO:0007669"/>
    <property type="project" value="UniProtKB-KW"/>
</dbReference>
<dbReference type="EMBL" id="SNZP01000001">
    <property type="protein sequence ID" value="TDR82738.1"/>
    <property type="molecule type" value="Genomic_DNA"/>
</dbReference>
<dbReference type="Pfam" id="PF00561">
    <property type="entry name" value="Abhydrolase_1"/>
    <property type="match status" value="1"/>
</dbReference>
<evidence type="ECO:0000313" key="4">
    <source>
        <dbReference type="EMBL" id="TDR82738.1"/>
    </source>
</evidence>
<dbReference type="AlphaFoldDB" id="A0A4R7BCR2"/>
<name>A0A4R7BCR2_9NEIS</name>
<reference evidence="4 5" key="1">
    <citation type="submission" date="2019-03" db="EMBL/GenBank/DDBJ databases">
        <title>Genomic Encyclopedia of Type Strains, Phase III (KMG-III): the genomes of soil and plant-associated and newly described type strains.</title>
        <authorList>
            <person name="Whitman W."/>
        </authorList>
    </citation>
    <scope>NUCLEOTIDE SEQUENCE [LARGE SCALE GENOMIC DNA]</scope>
    <source>
        <strain evidence="4 5">CECT 8976</strain>
    </source>
</reference>
<dbReference type="GO" id="GO:0016787">
    <property type="term" value="F:hydrolase activity"/>
    <property type="evidence" value="ECO:0007669"/>
    <property type="project" value="UniProtKB-KW"/>
</dbReference>
<dbReference type="RefSeq" id="WP_133678067.1">
    <property type="nucleotide sequence ID" value="NZ_SNZP01000001.1"/>
</dbReference>
<organism evidence="4 5">
    <name type="scientific">Paludibacterium purpuratum</name>
    <dbReference type="NCBI Taxonomy" id="1144873"/>
    <lineage>
        <taxon>Bacteria</taxon>
        <taxon>Pseudomonadati</taxon>
        <taxon>Pseudomonadota</taxon>
        <taxon>Betaproteobacteria</taxon>
        <taxon>Neisseriales</taxon>
        <taxon>Chromobacteriaceae</taxon>
        <taxon>Paludibacterium</taxon>
    </lineage>
</organism>
<dbReference type="Proteomes" id="UP000295611">
    <property type="component" value="Unassembled WGS sequence"/>
</dbReference>
<keyword evidence="2" id="KW-0443">Lipid metabolism</keyword>
<comment type="caution">
    <text evidence="4">The sequence shown here is derived from an EMBL/GenBank/DDBJ whole genome shotgun (WGS) entry which is preliminary data.</text>
</comment>